<name>A0A0S4MMN1_ECHMU</name>
<evidence type="ECO:0000256" key="1">
    <source>
        <dbReference type="SAM" id="Phobius"/>
    </source>
</evidence>
<accession>A0A0S4MMN1</accession>
<proteinExistence type="predicted"/>
<keyword evidence="1" id="KW-0472">Membrane</keyword>
<reference evidence="2" key="1">
    <citation type="journal article" date="2013" name="Nature">
        <title>The genomes of four tapeworm species reveal adaptations to parasitism.</title>
        <authorList>
            <person name="Tsai I.J."/>
            <person name="Zarowiecki M."/>
            <person name="Holroyd N."/>
            <person name="Garciarrubio A."/>
            <person name="Sanchez-Flores A."/>
            <person name="Brooks K.L."/>
            <person name="Tracey A."/>
            <person name="Bobes R.J."/>
            <person name="Fragoso G."/>
            <person name="Sciutto E."/>
            <person name="Aslett M."/>
            <person name="Beasley H."/>
            <person name="Bennett H.M."/>
            <person name="Cai J."/>
            <person name="Camicia F."/>
            <person name="Clark R."/>
            <person name="Cucher M."/>
            <person name="De Silva N."/>
            <person name="Day T.A."/>
            <person name="Deplazes P."/>
            <person name="Estrada K."/>
            <person name="Fernandez C."/>
            <person name="Holland P.W."/>
            <person name="Hou J."/>
            <person name="Hu S."/>
            <person name="Huckvale T."/>
            <person name="Hung S.S."/>
            <person name="Kamenetzky L."/>
            <person name="Keane J.A."/>
            <person name="Kiss F."/>
            <person name="Koziol U."/>
            <person name="Lambert O."/>
            <person name="Liu K."/>
            <person name="Luo X."/>
            <person name="Luo Y."/>
            <person name="Macchiaroli N."/>
            <person name="Nichol S."/>
            <person name="Paps J."/>
            <person name="Parkinson J."/>
            <person name="Pouchkina-Stantcheva N."/>
            <person name="Riddiford N."/>
            <person name="Rosenzvit M."/>
            <person name="Salinas G."/>
            <person name="Wasmuth J.D."/>
            <person name="Zamanian M."/>
            <person name="Zheng Y."/>
            <person name="Cai X."/>
            <person name="Soberon X."/>
            <person name="Olson P.D."/>
            <person name="Laclette J.P."/>
            <person name="Brehm K."/>
            <person name="Berriman M."/>
            <person name="Garciarrubio A."/>
            <person name="Bobes R.J."/>
            <person name="Fragoso G."/>
            <person name="Sanchez-Flores A."/>
            <person name="Estrada K."/>
            <person name="Cevallos M.A."/>
            <person name="Morett E."/>
            <person name="Gonzalez V."/>
            <person name="Portillo T."/>
            <person name="Ochoa-Leyva A."/>
            <person name="Jose M.V."/>
            <person name="Sciutto E."/>
            <person name="Landa A."/>
            <person name="Jimenez L."/>
            <person name="Valdes V."/>
            <person name="Carrero J.C."/>
            <person name="Larralde C."/>
            <person name="Morales-Montor J."/>
            <person name="Limon-Lason J."/>
            <person name="Soberon X."/>
            <person name="Laclette J.P."/>
        </authorList>
    </citation>
    <scope>NUCLEOTIDE SEQUENCE [LARGE SCALE GENOMIC DNA]</scope>
</reference>
<protein>
    <submittedName>
        <fullName evidence="2">DNA polymerase theta</fullName>
    </submittedName>
</protein>
<organism evidence="2 3">
    <name type="scientific">Echinococcus multilocularis</name>
    <name type="common">Fox tapeworm</name>
    <dbReference type="NCBI Taxonomy" id="6211"/>
    <lineage>
        <taxon>Eukaryota</taxon>
        <taxon>Metazoa</taxon>
        <taxon>Spiralia</taxon>
        <taxon>Lophotrochozoa</taxon>
        <taxon>Platyhelminthes</taxon>
        <taxon>Cestoda</taxon>
        <taxon>Eucestoda</taxon>
        <taxon>Cyclophyllidea</taxon>
        <taxon>Taeniidae</taxon>
        <taxon>Echinococcus</taxon>
    </lineage>
</organism>
<keyword evidence="1" id="KW-0812">Transmembrane</keyword>
<feature type="transmembrane region" description="Helical" evidence="1">
    <location>
        <begin position="56"/>
        <end position="82"/>
    </location>
</feature>
<keyword evidence="1" id="KW-1133">Transmembrane helix</keyword>
<dbReference type="EMBL" id="LN902850">
    <property type="protein sequence ID" value="CUT99878.1"/>
    <property type="molecule type" value="Genomic_DNA"/>
</dbReference>
<dbReference type="AlphaFoldDB" id="A0A0S4MMN1"/>
<dbReference type="EMBL" id="LN902850">
    <property type="protein sequence ID" value="CUT99877.1"/>
    <property type="molecule type" value="Genomic_DNA"/>
</dbReference>
<dbReference type="Proteomes" id="UP000017246">
    <property type="component" value="Unassembled WGS sequence"/>
</dbReference>
<keyword evidence="3" id="KW-1185">Reference proteome</keyword>
<sequence>MPPTHATRVRVPAGARFSPLATSPLLPHHSFHPPKYDHSPPHYVHPLRRVRIEPPALSGLCVAMASQLPLVLACAIVIVVMARTIDNSERKETVHNNCNSNSNGSTDIVINAIVVIKGRGSGQRWANQFISP</sequence>
<evidence type="ECO:0000313" key="3">
    <source>
        <dbReference type="Proteomes" id="UP000017246"/>
    </source>
</evidence>
<evidence type="ECO:0000313" key="2">
    <source>
        <dbReference type="EMBL" id="CUT99877.1"/>
    </source>
</evidence>
<reference evidence="2" key="2">
    <citation type="submission" date="2015-11" db="EMBL/GenBank/DDBJ databases">
        <authorList>
            <person name="Zhang Y."/>
            <person name="Guo Z."/>
        </authorList>
    </citation>
    <scope>NUCLEOTIDE SEQUENCE</scope>
</reference>